<organism evidence="2 3">
    <name type="scientific">Portunus trituberculatus</name>
    <name type="common">Swimming crab</name>
    <name type="synonym">Neptunus trituberculatus</name>
    <dbReference type="NCBI Taxonomy" id="210409"/>
    <lineage>
        <taxon>Eukaryota</taxon>
        <taxon>Metazoa</taxon>
        <taxon>Ecdysozoa</taxon>
        <taxon>Arthropoda</taxon>
        <taxon>Crustacea</taxon>
        <taxon>Multicrustacea</taxon>
        <taxon>Malacostraca</taxon>
        <taxon>Eumalacostraca</taxon>
        <taxon>Eucarida</taxon>
        <taxon>Decapoda</taxon>
        <taxon>Pleocyemata</taxon>
        <taxon>Brachyura</taxon>
        <taxon>Eubrachyura</taxon>
        <taxon>Portunoidea</taxon>
        <taxon>Portunidae</taxon>
        <taxon>Portuninae</taxon>
        <taxon>Portunus</taxon>
    </lineage>
</organism>
<evidence type="ECO:0000313" key="3">
    <source>
        <dbReference type="Proteomes" id="UP000324222"/>
    </source>
</evidence>
<sequence length="194" mass="20816">MSHQAEAVEAGARGPPQRPDTRSQAAIYTSRITKVTYNPNTERASVRVQGRGGRCRMGVVAGGQGGGTDRRSIPPQPAAFLKLGETRLKPHSPRELQAMIELQSAGDFLAGRRPTCLSLPRHPLPAGCVPPGEDEGGERLGRHLLPGTGWRSKMTGYLYGRAKRSSSPDTHERSPAATPQGPDHARPGSPYWIG</sequence>
<dbReference type="EMBL" id="VSRR010000429">
    <property type="protein sequence ID" value="MPC15454.1"/>
    <property type="molecule type" value="Genomic_DNA"/>
</dbReference>
<comment type="caution">
    <text evidence="2">The sequence shown here is derived from an EMBL/GenBank/DDBJ whole genome shotgun (WGS) entry which is preliminary data.</text>
</comment>
<name>A0A5B7D3F4_PORTR</name>
<protein>
    <submittedName>
        <fullName evidence="2">Uncharacterized protein</fullName>
    </submittedName>
</protein>
<reference evidence="2 3" key="1">
    <citation type="submission" date="2019-05" db="EMBL/GenBank/DDBJ databases">
        <title>Another draft genome of Portunus trituberculatus and its Hox gene families provides insights of decapod evolution.</title>
        <authorList>
            <person name="Jeong J.-H."/>
            <person name="Song I."/>
            <person name="Kim S."/>
            <person name="Choi T."/>
            <person name="Kim D."/>
            <person name="Ryu S."/>
            <person name="Kim W."/>
        </authorList>
    </citation>
    <scope>NUCLEOTIDE SEQUENCE [LARGE SCALE GENOMIC DNA]</scope>
    <source>
        <tissue evidence="2">Muscle</tissue>
    </source>
</reference>
<feature type="region of interest" description="Disordered" evidence="1">
    <location>
        <begin position="1"/>
        <end position="24"/>
    </location>
</feature>
<gene>
    <name evidence="2" type="ORF">E2C01_008246</name>
</gene>
<dbReference type="AlphaFoldDB" id="A0A5B7D3F4"/>
<dbReference type="Proteomes" id="UP000324222">
    <property type="component" value="Unassembled WGS sequence"/>
</dbReference>
<keyword evidence="3" id="KW-1185">Reference proteome</keyword>
<evidence type="ECO:0000313" key="2">
    <source>
        <dbReference type="EMBL" id="MPC15454.1"/>
    </source>
</evidence>
<feature type="region of interest" description="Disordered" evidence="1">
    <location>
        <begin position="131"/>
        <end position="194"/>
    </location>
</feature>
<accession>A0A5B7D3F4</accession>
<proteinExistence type="predicted"/>
<evidence type="ECO:0000256" key="1">
    <source>
        <dbReference type="SAM" id="MobiDB-lite"/>
    </source>
</evidence>